<comment type="cofactor">
    <cofactor evidence="1">
        <name>[4Fe-4S] cluster</name>
        <dbReference type="ChEBI" id="CHEBI:49883"/>
    </cofactor>
</comment>
<dbReference type="SFLD" id="SFLDS00029">
    <property type="entry name" value="Radical_SAM"/>
    <property type="match status" value="1"/>
</dbReference>
<dbReference type="RefSeq" id="WP_369940962.1">
    <property type="nucleotide sequence ID" value="NZ_JBCLUF010000006.1"/>
</dbReference>
<evidence type="ECO:0000256" key="6">
    <source>
        <dbReference type="ARBA" id="ARBA00023014"/>
    </source>
</evidence>
<evidence type="ECO:0000256" key="3">
    <source>
        <dbReference type="ARBA" id="ARBA00022691"/>
    </source>
</evidence>
<proteinExistence type="predicted"/>
<name>A0ABV4DMY0_9LACO</name>
<dbReference type="SFLD" id="SFLDF00299">
    <property type="entry name" value="anaerobic_ribonucleoside-triph"/>
    <property type="match status" value="1"/>
</dbReference>
<dbReference type="InterPro" id="IPR012837">
    <property type="entry name" value="NrdG"/>
</dbReference>
<dbReference type="InterPro" id="IPR034457">
    <property type="entry name" value="Organic_radical-activating"/>
</dbReference>
<dbReference type="Gene3D" id="3.20.20.70">
    <property type="entry name" value="Aldolase class I"/>
    <property type="match status" value="1"/>
</dbReference>
<dbReference type="SUPFAM" id="SSF102114">
    <property type="entry name" value="Radical SAM enzymes"/>
    <property type="match status" value="1"/>
</dbReference>
<evidence type="ECO:0000256" key="4">
    <source>
        <dbReference type="ARBA" id="ARBA00022723"/>
    </source>
</evidence>
<sequence>MTNEKRPLVRISIGGDTTFVEQVQIKEKRSPQKKSKNRRLPKDPKPKEWLAKELSQLRIADYKPFNFVDGEGVRCSLYVSGCKFACPGCYNKAAQSFSYGFEYTKELEDQIIADLGKDYVQGLTLLGGEPFLNTQVCLQLVDRIRAEYGTTKDIWSWTGYTWDELQLESADKLELLSKIDILVDGRFLEAKKDLTLQFRGSSNQRIIDVQKSLRQNKVVIWEKLSK</sequence>
<evidence type="ECO:0000313" key="8">
    <source>
        <dbReference type="EMBL" id="MEY8661815.1"/>
    </source>
</evidence>
<keyword evidence="4" id="KW-0479">Metal-binding</keyword>
<keyword evidence="9" id="KW-1185">Reference proteome</keyword>
<evidence type="ECO:0000256" key="5">
    <source>
        <dbReference type="ARBA" id="ARBA00023004"/>
    </source>
</evidence>
<dbReference type="SFLD" id="SFLDG01066">
    <property type="entry name" value="organic_radical-activating_enz"/>
    <property type="match status" value="1"/>
</dbReference>
<evidence type="ECO:0000256" key="1">
    <source>
        <dbReference type="ARBA" id="ARBA00001966"/>
    </source>
</evidence>
<feature type="region of interest" description="Disordered" evidence="7">
    <location>
        <begin position="24"/>
        <end position="45"/>
    </location>
</feature>
<keyword evidence="2" id="KW-0004">4Fe-4S</keyword>
<evidence type="ECO:0000256" key="7">
    <source>
        <dbReference type="SAM" id="MobiDB-lite"/>
    </source>
</evidence>
<comment type="caution">
    <text evidence="8">The sequence shown here is derived from an EMBL/GenBank/DDBJ whole genome shotgun (WGS) entry which is preliminary data.</text>
</comment>
<dbReference type="EMBL" id="JBCLUF010000006">
    <property type="protein sequence ID" value="MEY8661815.1"/>
    <property type="molecule type" value="Genomic_DNA"/>
</dbReference>
<dbReference type="Pfam" id="PF13353">
    <property type="entry name" value="Fer4_12"/>
    <property type="match status" value="1"/>
</dbReference>
<keyword evidence="3" id="KW-0949">S-adenosyl-L-methionine</keyword>
<gene>
    <name evidence="8" type="primary">nrdG</name>
    <name evidence="8" type="ORF">AALT52_02745</name>
</gene>
<dbReference type="InterPro" id="IPR058240">
    <property type="entry name" value="rSAM_sf"/>
</dbReference>
<dbReference type="InterPro" id="IPR013785">
    <property type="entry name" value="Aldolase_TIM"/>
</dbReference>
<dbReference type="NCBIfam" id="TIGR02491">
    <property type="entry name" value="NrdG"/>
    <property type="match status" value="1"/>
</dbReference>
<dbReference type="SFLD" id="SFLDG01063">
    <property type="entry name" value="activating_enzymes__group_1"/>
    <property type="match status" value="1"/>
</dbReference>
<keyword evidence="6" id="KW-0411">Iron-sulfur</keyword>
<organism evidence="8 9">
    <name type="scientific">Ligilactobacillus faecis</name>
    <dbReference type="NCBI Taxonomy" id="762833"/>
    <lineage>
        <taxon>Bacteria</taxon>
        <taxon>Bacillati</taxon>
        <taxon>Bacillota</taxon>
        <taxon>Bacilli</taxon>
        <taxon>Lactobacillales</taxon>
        <taxon>Lactobacillaceae</taxon>
        <taxon>Ligilactobacillus</taxon>
    </lineage>
</organism>
<accession>A0ABV4DMY0</accession>
<protein>
    <submittedName>
        <fullName evidence="8">Anaerobic ribonucleoside-triphosphate reductase activating protein</fullName>
    </submittedName>
</protein>
<keyword evidence="5" id="KW-0408">Iron</keyword>
<reference evidence="8 9" key="1">
    <citation type="submission" date="2024-03" db="EMBL/GenBank/DDBJ databases">
        <title>Mouse gut bacterial collection (mGBC) of GemPharmatech.</title>
        <authorList>
            <person name="He Y."/>
            <person name="Dong L."/>
            <person name="Wu D."/>
            <person name="Gao X."/>
            <person name="Lin Z."/>
        </authorList>
    </citation>
    <scope>NUCLEOTIDE SEQUENCE [LARGE SCALE GENOMIC DNA]</scope>
    <source>
        <strain evidence="8 9">15-30</strain>
    </source>
</reference>
<dbReference type="PANTHER" id="PTHR30352">
    <property type="entry name" value="PYRUVATE FORMATE-LYASE-ACTIVATING ENZYME"/>
    <property type="match status" value="1"/>
</dbReference>
<evidence type="ECO:0000256" key="2">
    <source>
        <dbReference type="ARBA" id="ARBA00022485"/>
    </source>
</evidence>
<dbReference type="Proteomes" id="UP001565236">
    <property type="component" value="Unassembled WGS sequence"/>
</dbReference>
<dbReference type="PANTHER" id="PTHR30352:SF2">
    <property type="entry name" value="ANAEROBIC RIBONUCLEOSIDE-TRIPHOSPHATE REDUCTASE-ACTIVATING PROTEIN"/>
    <property type="match status" value="1"/>
</dbReference>
<dbReference type="InterPro" id="IPR007197">
    <property type="entry name" value="rSAM"/>
</dbReference>
<evidence type="ECO:0000313" key="9">
    <source>
        <dbReference type="Proteomes" id="UP001565236"/>
    </source>
</evidence>